<name>A0A249DY30_9ENTR</name>
<dbReference type="EMBL" id="CP016303">
    <property type="protein sequence ID" value="ASX25807.1"/>
    <property type="molecule type" value="Genomic_DNA"/>
</dbReference>
<sequence>MKDSDIVKKRHMLDKQHIKLTYITHFYCNQANINSVESLLREYENYPDDIKDQVEFVIVDDCSPLKYKVNHFDLNITWLKITDDIQWNQAGARNLGVVYAKSDKIILMDLDCKLPQDTFKYLVNARNPERSFYRIYRTNPQTKKACRGHPNVFFLSRARFFRLYGYDEEFAGHYGAEDYRFVKFHKDHGSKPKYLAKKFRCIDRNIDREKSYHSLNRDLSHNTPIDLRKKLEIARFGKEYGHSRIFLNFKWSIHTIYSRTAPIPVQKRWWRPLWWFRYLFRCFSV</sequence>
<accession>A0A249DY30</accession>
<dbReference type="AlphaFoldDB" id="A0A249DY30"/>
<evidence type="ECO:0000313" key="3">
    <source>
        <dbReference type="Proteomes" id="UP000216438"/>
    </source>
</evidence>
<dbReference type="InterPro" id="IPR001173">
    <property type="entry name" value="Glyco_trans_2-like"/>
</dbReference>
<organism evidence="2 3">
    <name type="scientific">Candidatus Hamiltonella defensa</name>
    <name type="common">Bemisia tabaci</name>
    <dbReference type="NCBI Taxonomy" id="672795"/>
    <lineage>
        <taxon>Bacteria</taxon>
        <taxon>Pseudomonadati</taxon>
        <taxon>Pseudomonadota</taxon>
        <taxon>Gammaproteobacteria</taxon>
        <taxon>Enterobacterales</taxon>
        <taxon>Enterobacteriaceae</taxon>
        <taxon>aphid secondary symbionts</taxon>
        <taxon>Candidatus Williamhamiltonella</taxon>
    </lineage>
</organism>
<reference evidence="2 3" key="2">
    <citation type="submission" date="2017-09" db="EMBL/GenBank/DDBJ databases">
        <title>The genome of whitefly Bemisia tabaci, a global crop pest, provides novel insights into virus transmission, host adaptation and insecticide resistance.</title>
        <authorList>
            <person name="Kaur N."/>
            <person name="Kliot A."/>
            <person name="Pinheiro P.V."/>
            <person name="Luan J."/>
            <person name="Zheng Y."/>
            <person name="Liu W."/>
            <person name="Sun H."/>
            <person name="Yang X."/>
            <person name="Xu Y."/>
            <person name="Luo Y."/>
            <person name="Kruse A."/>
            <person name="Fisher T.W."/>
            <person name="Nelson D.R."/>
            <person name="Elimelech M."/>
            <person name="MacCoss M."/>
            <person name="Johnson R."/>
            <person name="Cohen E."/>
            <person name="Hunter W.B."/>
            <person name="Brown J.K."/>
            <person name="Jander G."/>
            <person name="Cilia M."/>
            <person name="Douglas A.E."/>
            <person name="Ghanim M."/>
            <person name="Simmons A.M."/>
            <person name="Wintermantel W.M."/>
            <person name="Ling K.-S."/>
            <person name="Fei Z."/>
        </authorList>
    </citation>
    <scope>NUCLEOTIDE SEQUENCE [LARGE SCALE GENOMIC DNA]</scope>
    <source>
        <strain evidence="2 3">MEAM1</strain>
    </source>
</reference>
<dbReference type="GO" id="GO:0016740">
    <property type="term" value="F:transferase activity"/>
    <property type="evidence" value="ECO:0007669"/>
    <property type="project" value="UniProtKB-KW"/>
</dbReference>
<keyword evidence="2" id="KW-0808">Transferase</keyword>
<proteinExistence type="predicted"/>
<dbReference type="SUPFAM" id="SSF53448">
    <property type="entry name" value="Nucleotide-diphospho-sugar transferases"/>
    <property type="match status" value="1"/>
</dbReference>
<dbReference type="CDD" id="cd00761">
    <property type="entry name" value="Glyco_tranf_GTA_type"/>
    <property type="match status" value="1"/>
</dbReference>
<evidence type="ECO:0000259" key="1">
    <source>
        <dbReference type="Pfam" id="PF00535"/>
    </source>
</evidence>
<dbReference type="RefSeq" id="WP_016857045.1">
    <property type="nucleotide sequence ID" value="NZ_CP016303.1"/>
</dbReference>
<reference evidence="3" key="1">
    <citation type="submission" date="2016-06" db="EMBL/GenBank/DDBJ databases">
        <authorList>
            <person name="Chen W."/>
            <person name="Hasegawa D.K."/>
        </authorList>
    </citation>
    <scope>NUCLEOTIDE SEQUENCE [LARGE SCALE GENOMIC DNA]</scope>
    <source>
        <strain evidence="3">MEAM1</strain>
    </source>
</reference>
<protein>
    <submittedName>
        <fullName evidence="2">Glycosyltransferase group 2</fullName>
    </submittedName>
</protein>
<dbReference type="InterPro" id="IPR029044">
    <property type="entry name" value="Nucleotide-diphossugar_trans"/>
</dbReference>
<gene>
    <name evidence="2" type="ORF">BA171_01210</name>
</gene>
<evidence type="ECO:0000313" key="2">
    <source>
        <dbReference type="EMBL" id="ASX25807.1"/>
    </source>
</evidence>
<feature type="domain" description="Glycosyltransferase 2-like" evidence="1">
    <location>
        <begin position="36"/>
        <end position="128"/>
    </location>
</feature>
<dbReference type="Gene3D" id="3.90.550.10">
    <property type="entry name" value="Spore Coat Polysaccharide Biosynthesis Protein SpsA, Chain A"/>
    <property type="match status" value="1"/>
</dbReference>
<dbReference type="Proteomes" id="UP000216438">
    <property type="component" value="Chromosome"/>
</dbReference>
<dbReference type="Pfam" id="PF00535">
    <property type="entry name" value="Glycos_transf_2"/>
    <property type="match status" value="1"/>
</dbReference>